<dbReference type="PROSITE" id="PS51471">
    <property type="entry name" value="FE2OG_OXY"/>
    <property type="match status" value="1"/>
</dbReference>
<accession>A0AAN9UT51</accession>
<gene>
    <name evidence="4" type="ORF">SLS62_003088</name>
</gene>
<name>A0AAN9UT51_9PEZI</name>
<protein>
    <recommendedName>
        <fullName evidence="3">Fe2OG dioxygenase domain-containing protein</fullName>
    </recommendedName>
</protein>
<dbReference type="Proteomes" id="UP001320420">
    <property type="component" value="Unassembled WGS sequence"/>
</dbReference>
<evidence type="ECO:0000256" key="2">
    <source>
        <dbReference type="SAM" id="MobiDB-lite"/>
    </source>
</evidence>
<organism evidence="4 5">
    <name type="scientific">Diatrype stigma</name>
    <dbReference type="NCBI Taxonomy" id="117547"/>
    <lineage>
        <taxon>Eukaryota</taxon>
        <taxon>Fungi</taxon>
        <taxon>Dikarya</taxon>
        <taxon>Ascomycota</taxon>
        <taxon>Pezizomycotina</taxon>
        <taxon>Sordariomycetes</taxon>
        <taxon>Xylariomycetidae</taxon>
        <taxon>Xylariales</taxon>
        <taxon>Diatrypaceae</taxon>
        <taxon>Diatrype</taxon>
    </lineage>
</organism>
<dbReference type="GO" id="GO:0016491">
    <property type="term" value="F:oxidoreductase activity"/>
    <property type="evidence" value="ECO:0007669"/>
    <property type="project" value="UniProtKB-KW"/>
</dbReference>
<reference evidence="4 5" key="1">
    <citation type="submission" date="2024-02" db="EMBL/GenBank/DDBJ databases">
        <title>De novo assembly and annotation of 12 fungi associated with fruit tree decline syndrome in Ontario, Canada.</title>
        <authorList>
            <person name="Sulman M."/>
            <person name="Ellouze W."/>
            <person name="Ilyukhin E."/>
        </authorList>
    </citation>
    <scope>NUCLEOTIDE SEQUENCE [LARGE SCALE GENOMIC DNA]</scope>
    <source>
        <strain evidence="4 5">M11/M66-122</strain>
    </source>
</reference>
<dbReference type="Gene3D" id="2.60.120.620">
    <property type="entry name" value="q2cbj1_9rhob like domain"/>
    <property type="match status" value="1"/>
</dbReference>
<feature type="domain" description="Fe2OG dioxygenase" evidence="3">
    <location>
        <begin position="187"/>
        <end position="287"/>
    </location>
</feature>
<evidence type="ECO:0000313" key="4">
    <source>
        <dbReference type="EMBL" id="KAK7755004.1"/>
    </source>
</evidence>
<dbReference type="InterPro" id="IPR005123">
    <property type="entry name" value="Oxoglu/Fe-dep_dioxygenase_dom"/>
</dbReference>
<dbReference type="PANTHER" id="PTHR33099:SF7">
    <property type="entry name" value="MYND-TYPE DOMAIN-CONTAINING PROTEIN"/>
    <property type="match status" value="1"/>
</dbReference>
<keyword evidence="5" id="KW-1185">Reference proteome</keyword>
<evidence type="ECO:0000313" key="5">
    <source>
        <dbReference type="Proteomes" id="UP001320420"/>
    </source>
</evidence>
<evidence type="ECO:0000259" key="3">
    <source>
        <dbReference type="PROSITE" id="PS51471"/>
    </source>
</evidence>
<comment type="caution">
    <text evidence="4">The sequence shown here is derived from an EMBL/GenBank/DDBJ whole genome shotgun (WGS) entry which is preliminary data.</text>
</comment>
<dbReference type="PANTHER" id="PTHR33099">
    <property type="entry name" value="FE2OG DIOXYGENASE DOMAIN-CONTAINING PROTEIN"/>
    <property type="match status" value="1"/>
</dbReference>
<feature type="region of interest" description="Disordered" evidence="2">
    <location>
        <begin position="1"/>
        <end position="32"/>
    </location>
</feature>
<keyword evidence="1" id="KW-0408">Iron</keyword>
<proteinExistence type="inferred from homology"/>
<dbReference type="EMBL" id="JAKJXP020000016">
    <property type="protein sequence ID" value="KAK7755004.1"/>
    <property type="molecule type" value="Genomic_DNA"/>
</dbReference>
<dbReference type="AlphaFoldDB" id="A0AAN9UT51"/>
<dbReference type="GO" id="GO:0046872">
    <property type="term" value="F:metal ion binding"/>
    <property type="evidence" value="ECO:0007669"/>
    <property type="project" value="UniProtKB-KW"/>
</dbReference>
<comment type="similarity">
    <text evidence="1">Belongs to the iron/ascorbate-dependent oxidoreductase family.</text>
</comment>
<evidence type="ECO:0000256" key="1">
    <source>
        <dbReference type="RuleBase" id="RU003682"/>
    </source>
</evidence>
<keyword evidence="1" id="KW-0479">Metal-binding</keyword>
<sequence>MADVDELVFQNTPSTTKDGEKPSTAPPPPSETDAAIAALRSSVEDQRSRSVYACGGKVPVVLPSSQAAQEGKNRSRDAVTSQPIDLRWDAVEGGGEVKDVSSKRTKLVLPLEPRTRDNLDQLLADTQPATFGRGGEDVYDEKYRKAAKMDPSQFSTSFNPYTLGIVDEIAQSLLPSAAGSEPARAVRAELYKLNIYSGPSGRFKAHVDTPRAADQFGSLVVCLPLEHEGGALAVRHEGNSIAFDWGKEGKSEEGAFIRWAAFYSDCEHEVLEVTSGHRLTLTYNLYAIRGNGLLAGHCQTLDAAQLPLYKQVVGILKNASFMTEGGCLGFYCQHAYPHTSEASGLPDTLKGIDMMLYEIFRAIGYKAYLRPVLRDPFADSWTGDLEEQGIKQLHIGGSFKFRMFDTREIEDYGHFTEAMDGFRAAGCEEGERQFHEDDIVWATEPKHKEAQFTYTAYGNQAETEVLYSNCAIIVEIPAWAERKAAATISG</sequence>
<keyword evidence="1" id="KW-0560">Oxidoreductase</keyword>